<evidence type="ECO:0000259" key="4">
    <source>
        <dbReference type="PROSITE" id="PS50893"/>
    </source>
</evidence>
<proteinExistence type="predicted"/>
<dbReference type="RefSeq" id="WP_269422760.1">
    <property type="nucleotide sequence ID" value="NZ_JAPWGY010000002.1"/>
</dbReference>
<dbReference type="PANTHER" id="PTHR42781">
    <property type="entry name" value="SPERMIDINE/PUTRESCINE IMPORT ATP-BINDING PROTEIN POTA"/>
    <property type="match status" value="1"/>
</dbReference>
<evidence type="ECO:0000313" key="6">
    <source>
        <dbReference type="Proteomes" id="UP001069802"/>
    </source>
</evidence>
<keyword evidence="2" id="KW-0547">Nucleotide-binding</keyword>
<keyword evidence="1" id="KW-0813">Transport</keyword>
<evidence type="ECO:0000256" key="2">
    <source>
        <dbReference type="ARBA" id="ARBA00022741"/>
    </source>
</evidence>
<dbReference type="InterPro" id="IPR050093">
    <property type="entry name" value="ABC_SmlMolc_Importer"/>
</dbReference>
<dbReference type="Gene3D" id="3.40.50.300">
    <property type="entry name" value="P-loop containing nucleotide triphosphate hydrolases"/>
    <property type="match status" value="1"/>
</dbReference>
<evidence type="ECO:0000256" key="1">
    <source>
        <dbReference type="ARBA" id="ARBA00022448"/>
    </source>
</evidence>
<dbReference type="InterPro" id="IPR027417">
    <property type="entry name" value="P-loop_NTPase"/>
</dbReference>
<dbReference type="EMBL" id="JAPWGY010000002">
    <property type="protein sequence ID" value="MCZ4280571.1"/>
    <property type="molecule type" value="Genomic_DNA"/>
</dbReference>
<dbReference type="SUPFAM" id="SSF52540">
    <property type="entry name" value="P-loop containing nucleoside triphosphate hydrolases"/>
    <property type="match status" value="1"/>
</dbReference>
<sequence length="238" mass="25883">MTLPGSILPLKLIDLTYAVDGQKLVQNLTLEFTQGPKTLILGPNGAGKSLTLRMAHGLLKPTSGQVQWQQRHPQRHQAMVFQRPVMLRRSAAANIDYALGLKGLGKAEAAELRNEVLAKTGLSGIATRPARVLSIGEQQRLAIARAWALRPQVLFLDEPTASLDPKATRAIEDLIETIHAAGTKIIMSTHDMGQAKRLADEIIFLNQGVLSERTAASDFFTSPHSAEGRAFLEGELLL</sequence>
<evidence type="ECO:0000256" key="3">
    <source>
        <dbReference type="ARBA" id="ARBA00022840"/>
    </source>
</evidence>
<comment type="caution">
    <text evidence="5">The sequence shown here is derived from an EMBL/GenBank/DDBJ whole genome shotgun (WGS) entry which is preliminary data.</text>
</comment>
<dbReference type="InterPro" id="IPR003593">
    <property type="entry name" value="AAA+_ATPase"/>
</dbReference>
<name>A0ABT4LHK1_9PROT</name>
<dbReference type="Pfam" id="PF00005">
    <property type="entry name" value="ABC_tran"/>
    <property type="match status" value="1"/>
</dbReference>
<evidence type="ECO:0000313" key="5">
    <source>
        <dbReference type="EMBL" id="MCZ4280571.1"/>
    </source>
</evidence>
<dbReference type="PROSITE" id="PS50893">
    <property type="entry name" value="ABC_TRANSPORTER_2"/>
    <property type="match status" value="1"/>
</dbReference>
<gene>
    <name evidence="5" type="ORF">O4H49_07265</name>
</gene>
<accession>A0ABT4LHK1</accession>
<dbReference type="InterPro" id="IPR003439">
    <property type="entry name" value="ABC_transporter-like_ATP-bd"/>
</dbReference>
<keyword evidence="6" id="KW-1185">Reference proteome</keyword>
<dbReference type="SMART" id="SM00382">
    <property type="entry name" value="AAA"/>
    <property type="match status" value="1"/>
</dbReference>
<feature type="domain" description="ABC transporter" evidence="4">
    <location>
        <begin position="10"/>
        <end position="232"/>
    </location>
</feature>
<keyword evidence="3 5" id="KW-0067">ATP-binding</keyword>
<reference evidence="5" key="1">
    <citation type="submission" date="2022-12" db="EMBL/GenBank/DDBJ databases">
        <title>Bacterial isolates from different developmental stages of Nematostella vectensis.</title>
        <authorList>
            <person name="Fraune S."/>
        </authorList>
    </citation>
    <scope>NUCLEOTIDE SEQUENCE</scope>
    <source>
        <strain evidence="5">G21630-S1</strain>
    </source>
</reference>
<dbReference type="PANTHER" id="PTHR42781:SF4">
    <property type="entry name" value="SPERMIDINE_PUTRESCINE IMPORT ATP-BINDING PROTEIN POTA"/>
    <property type="match status" value="1"/>
</dbReference>
<protein>
    <submittedName>
        <fullName evidence="5">ATP-binding cassette domain-containing protein</fullName>
    </submittedName>
</protein>
<dbReference type="GO" id="GO:0005524">
    <property type="term" value="F:ATP binding"/>
    <property type="evidence" value="ECO:0007669"/>
    <property type="project" value="UniProtKB-KW"/>
</dbReference>
<organism evidence="5 6">
    <name type="scientific">Kiloniella laminariae</name>
    <dbReference type="NCBI Taxonomy" id="454162"/>
    <lineage>
        <taxon>Bacteria</taxon>
        <taxon>Pseudomonadati</taxon>
        <taxon>Pseudomonadota</taxon>
        <taxon>Alphaproteobacteria</taxon>
        <taxon>Rhodospirillales</taxon>
        <taxon>Kiloniellaceae</taxon>
        <taxon>Kiloniella</taxon>
    </lineage>
</organism>
<dbReference type="Proteomes" id="UP001069802">
    <property type="component" value="Unassembled WGS sequence"/>
</dbReference>